<dbReference type="AlphaFoldDB" id="A0A919P1S6"/>
<dbReference type="EMBL" id="BONK01000004">
    <property type="protein sequence ID" value="GIG20670.1"/>
    <property type="molecule type" value="Genomic_DNA"/>
</dbReference>
<reference evidence="1" key="1">
    <citation type="submission" date="2021-01" db="EMBL/GenBank/DDBJ databases">
        <title>Whole genome shotgun sequence of Cellulomonas chitinilytica NBRC 110799.</title>
        <authorList>
            <person name="Komaki H."/>
            <person name="Tamura T."/>
        </authorList>
    </citation>
    <scope>NUCLEOTIDE SEQUENCE</scope>
    <source>
        <strain evidence="1">NBRC 110799</strain>
    </source>
</reference>
<dbReference type="Proteomes" id="UP000632740">
    <property type="component" value="Unassembled WGS sequence"/>
</dbReference>
<proteinExistence type="predicted"/>
<organism evidence="1 2">
    <name type="scientific">Cellulomonas chitinilytica</name>
    <dbReference type="NCBI Taxonomy" id="398759"/>
    <lineage>
        <taxon>Bacteria</taxon>
        <taxon>Bacillati</taxon>
        <taxon>Actinomycetota</taxon>
        <taxon>Actinomycetes</taxon>
        <taxon>Micrococcales</taxon>
        <taxon>Cellulomonadaceae</taxon>
        <taxon>Cellulomonas</taxon>
    </lineage>
</organism>
<evidence type="ECO:0000313" key="2">
    <source>
        <dbReference type="Proteomes" id="UP000632740"/>
    </source>
</evidence>
<accession>A0A919P1S6</accession>
<protein>
    <submittedName>
        <fullName evidence="1">Uncharacterized protein</fullName>
    </submittedName>
</protein>
<dbReference type="RefSeq" id="WP_203750432.1">
    <property type="nucleotide sequence ID" value="NZ_BONK01000004.1"/>
</dbReference>
<evidence type="ECO:0000313" key="1">
    <source>
        <dbReference type="EMBL" id="GIG20670.1"/>
    </source>
</evidence>
<keyword evidence="2" id="KW-1185">Reference proteome</keyword>
<gene>
    <name evidence="1" type="ORF">Cch01nite_13940</name>
</gene>
<comment type="caution">
    <text evidence="1">The sequence shown here is derived from an EMBL/GenBank/DDBJ whole genome shotgun (WGS) entry which is preliminary data.</text>
</comment>
<name>A0A919P1S6_9CELL</name>
<sequence>MVRIVNDSLTPRHRDLAADERRRAERRLSRRQAANPLRRVLLACETTYVRDGVAVVGDHLWCEQHADFARVVDVVE</sequence>